<feature type="compositionally biased region" description="Polar residues" evidence="8">
    <location>
        <begin position="686"/>
        <end position="705"/>
    </location>
</feature>
<evidence type="ECO:0000259" key="9">
    <source>
        <dbReference type="PROSITE" id="PS50067"/>
    </source>
</evidence>
<feature type="compositionally biased region" description="Basic and acidic residues" evidence="8">
    <location>
        <begin position="965"/>
        <end position="977"/>
    </location>
</feature>
<feature type="compositionally biased region" description="Basic residues" evidence="8">
    <location>
        <begin position="759"/>
        <end position="770"/>
    </location>
</feature>
<dbReference type="InterPro" id="IPR019821">
    <property type="entry name" value="Kinesin_motor_CS"/>
</dbReference>
<feature type="domain" description="Kinesin motor" evidence="9">
    <location>
        <begin position="12"/>
        <end position="390"/>
    </location>
</feature>
<evidence type="ECO:0000256" key="2">
    <source>
        <dbReference type="ARBA" id="ARBA00022741"/>
    </source>
</evidence>
<dbReference type="PROSITE" id="PS00411">
    <property type="entry name" value="KINESIN_MOTOR_1"/>
    <property type="match status" value="1"/>
</dbReference>
<feature type="compositionally biased region" description="Low complexity" evidence="8">
    <location>
        <begin position="827"/>
        <end position="840"/>
    </location>
</feature>
<keyword evidence="4 7" id="KW-0175">Coiled coil</keyword>
<accession>A0A139IDG0</accession>
<dbReference type="AlphaFoldDB" id="A0A139IDG0"/>
<comment type="similarity">
    <text evidence="6">Belongs to the TRAFAC class myosin-kinesin ATPase superfamily. Kinesin family.</text>
</comment>
<dbReference type="Proteomes" id="UP000073492">
    <property type="component" value="Unassembled WGS sequence"/>
</dbReference>
<dbReference type="SMART" id="SM00129">
    <property type="entry name" value="KISc"/>
    <property type="match status" value="1"/>
</dbReference>
<dbReference type="InterPro" id="IPR036961">
    <property type="entry name" value="Kinesin_motor_dom_sf"/>
</dbReference>
<dbReference type="PROSITE" id="PS50067">
    <property type="entry name" value="KINESIN_MOTOR_2"/>
    <property type="match status" value="1"/>
</dbReference>
<feature type="compositionally biased region" description="Polar residues" evidence="8">
    <location>
        <begin position="1013"/>
        <end position="1031"/>
    </location>
</feature>
<feature type="compositionally biased region" description="Low complexity" evidence="8">
    <location>
        <begin position="720"/>
        <end position="733"/>
    </location>
</feature>
<dbReference type="EMBL" id="LFZO01000143">
    <property type="protein sequence ID" value="KXT12689.1"/>
    <property type="molecule type" value="Genomic_DNA"/>
</dbReference>
<feature type="region of interest" description="Disordered" evidence="8">
    <location>
        <begin position="659"/>
        <end position="1081"/>
    </location>
</feature>
<dbReference type="InterPro" id="IPR001752">
    <property type="entry name" value="Kinesin_motor_dom"/>
</dbReference>
<organism evidence="10 11">
    <name type="scientific">Pseudocercospora musae</name>
    <dbReference type="NCBI Taxonomy" id="113226"/>
    <lineage>
        <taxon>Eukaryota</taxon>
        <taxon>Fungi</taxon>
        <taxon>Dikarya</taxon>
        <taxon>Ascomycota</taxon>
        <taxon>Pezizomycotina</taxon>
        <taxon>Dothideomycetes</taxon>
        <taxon>Dothideomycetidae</taxon>
        <taxon>Mycosphaerellales</taxon>
        <taxon>Mycosphaerellaceae</taxon>
        <taxon>Pseudocercospora</taxon>
    </lineage>
</organism>
<evidence type="ECO:0000256" key="3">
    <source>
        <dbReference type="ARBA" id="ARBA00022840"/>
    </source>
</evidence>
<evidence type="ECO:0000256" key="6">
    <source>
        <dbReference type="PROSITE-ProRule" id="PRU00283"/>
    </source>
</evidence>
<feature type="binding site" evidence="6">
    <location>
        <begin position="138"/>
        <end position="145"/>
    </location>
    <ligand>
        <name>ATP</name>
        <dbReference type="ChEBI" id="CHEBI:30616"/>
    </ligand>
</feature>
<protein>
    <recommendedName>
        <fullName evidence="9">Kinesin motor domain-containing protein</fullName>
    </recommendedName>
</protein>
<dbReference type="InterPro" id="IPR027640">
    <property type="entry name" value="Kinesin-like_fam"/>
</dbReference>
<dbReference type="STRING" id="113226.A0A139IDG0"/>
<evidence type="ECO:0000256" key="7">
    <source>
        <dbReference type="SAM" id="Coils"/>
    </source>
</evidence>
<reference evidence="10 11" key="1">
    <citation type="submission" date="2015-07" db="EMBL/GenBank/DDBJ databases">
        <title>Comparative genomics of the Sigatoka disease complex on banana suggests a link between parallel evolutionary changes in Pseudocercospora fijiensis and Pseudocercospora eumusae and increased virulence on the banana host.</title>
        <authorList>
            <person name="Chang T.-C."/>
            <person name="Salvucci A."/>
            <person name="Crous P.W."/>
            <person name="Stergiopoulos I."/>
        </authorList>
    </citation>
    <scope>NUCLEOTIDE SEQUENCE [LARGE SCALE GENOMIC DNA]</scope>
    <source>
        <strain evidence="10 11">CBS 116634</strain>
    </source>
</reference>
<feature type="compositionally biased region" description="Low complexity" evidence="8">
    <location>
        <begin position="979"/>
        <end position="997"/>
    </location>
</feature>
<name>A0A139IDG0_9PEZI</name>
<dbReference type="SUPFAM" id="SSF52540">
    <property type="entry name" value="P-loop containing nucleoside triphosphate hydrolases"/>
    <property type="match status" value="1"/>
</dbReference>
<keyword evidence="1" id="KW-0493">Microtubule</keyword>
<sequence length="1081" mass="117753">MANAADQAGASSINVCVRVRPFTIQEAAQLSRSDDGPVYLGEGSLAAAPKPRVGQKGIRNVIKVLDEKTLIFDPPEDNPTQRFGRQLMAQGKRAKDSKFAFDHVFDDNASQNDVYQATTRNLLDRVLDGYNATILAYGATGCGKTHTITGTSAHPGIIYLAVQELFEKMEELRECKEVTITLTYLEIYNEQIRDLLVDDQVDENGKPVARQNLMLREDADQTVSVAGLTSHKPQDVDQVMQMIIQGNAKRTQSPTEANATSSRSHAVLQVNVASKDRNASVNEPVTFATLSIIDLAGSERASATKNRGPRLTEGANINKSLLALGGCINALCDSKKKNHIPYRNSKLTRLLKFSLGGNCQTVMIVCVSPSSAHFDETQNTLRYANRAKNILTKSIRNVYNVDRHVKDYLKKIEEQRHLIDELEAKLADGVNTAANKLRKAEVKLEDVVKEGIERIRASYHHSAGERQERIKDTCRLRQIERRISAISAWVGAFDQVTETREEEEPPAALVSMRQTAVGILAELEHSRQHYHQRLQKNNWARAIETALQFALQQLQHNEAFQRGSCQEATILKEVEILRQRSEIDIHIAVIEQEKVGEASLMQVMLTTQFETMAIIDQLLHMSEGEAMQAGRDVMGKLMQACLDATGQIIKPDGGLQISQAVKPTKSGTPRKQKPLLGPSPLKQKVRTSLSSRPSITGSASLSNPPRLSAVPTRITEESQSSSPRGGSSPARGAYSSPKRRVKLGGLARKGVAFSGAGTPKKRSPQKKRTVRWKDEDAKDGEEPGTLVEFQPTPKMPQDTPTQLSTDDDGTKIEPPNFTAGFDADAEPMSSPLPAVPVPSSDLRKAGTGRFANGFLSKNSTANGSPMPPPPSLTLGSFSSEDDSSPLRDIAANRAPQPGLRSITNQSAENFDNSSASGSGSGSASGSDHYASDVDASFTDKESAHQIRSAIARNKRSSSLGGNTADRLKARTERERRRSPTASTFTASSPPAESAFSAGQARRMVASGRDDPTSRGSVLSPRTHSIEKSSASFARPMAVRQRQSMFDLNTPRETPTGPSVRPHSRASSIVPGSASRTKGPWR</sequence>
<feature type="compositionally biased region" description="Polar residues" evidence="8">
    <location>
        <begin position="1040"/>
        <end position="1056"/>
    </location>
</feature>
<dbReference type="PANTHER" id="PTHR47968">
    <property type="entry name" value="CENTROMERE PROTEIN E"/>
    <property type="match status" value="1"/>
</dbReference>
<keyword evidence="2 6" id="KW-0547">Nucleotide-binding</keyword>
<feature type="coiled-coil region" evidence="7">
    <location>
        <begin position="405"/>
        <end position="450"/>
    </location>
</feature>
<gene>
    <name evidence="10" type="ORF">AC579_3265</name>
</gene>
<evidence type="ECO:0000256" key="4">
    <source>
        <dbReference type="ARBA" id="ARBA00023054"/>
    </source>
</evidence>
<keyword evidence="5 6" id="KW-0505">Motor protein</keyword>
<keyword evidence="3 6" id="KW-0067">ATP-binding</keyword>
<proteinExistence type="inferred from homology"/>
<dbReference type="Gene3D" id="3.40.850.10">
    <property type="entry name" value="Kinesin motor domain"/>
    <property type="match status" value="1"/>
</dbReference>
<dbReference type="PANTHER" id="PTHR47968:SF13">
    <property type="entry name" value="KINESIN-LIKE PROTEIN KIF19 ISOFORM X1"/>
    <property type="match status" value="1"/>
</dbReference>
<dbReference type="Pfam" id="PF00225">
    <property type="entry name" value="Kinesin"/>
    <property type="match status" value="1"/>
</dbReference>
<dbReference type="InterPro" id="IPR027417">
    <property type="entry name" value="P-loop_NTPase"/>
</dbReference>
<keyword evidence="11" id="KW-1185">Reference proteome</keyword>
<dbReference type="PRINTS" id="PR00380">
    <property type="entry name" value="KINESINHEAVY"/>
</dbReference>
<dbReference type="FunFam" id="3.40.850.10:FF:000053">
    <property type="entry name" value="Kinesin family"/>
    <property type="match status" value="1"/>
</dbReference>
<evidence type="ECO:0000256" key="1">
    <source>
        <dbReference type="ARBA" id="ARBA00022701"/>
    </source>
</evidence>
<dbReference type="GO" id="GO:0007018">
    <property type="term" value="P:microtubule-based movement"/>
    <property type="evidence" value="ECO:0007669"/>
    <property type="project" value="InterPro"/>
</dbReference>
<dbReference type="GO" id="GO:0008017">
    <property type="term" value="F:microtubule binding"/>
    <property type="evidence" value="ECO:0007669"/>
    <property type="project" value="InterPro"/>
</dbReference>
<dbReference type="GO" id="GO:0003777">
    <property type="term" value="F:microtubule motor activity"/>
    <property type="evidence" value="ECO:0007669"/>
    <property type="project" value="InterPro"/>
</dbReference>
<evidence type="ECO:0000256" key="8">
    <source>
        <dbReference type="SAM" id="MobiDB-lite"/>
    </source>
</evidence>
<evidence type="ECO:0000313" key="11">
    <source>
        <dbReference type="Proteomes" id="UP000073492"/>
    </source>
</evidence>
<dbReference type="OrthoDB" id="3176171at2759"/>
<evidence type="ECO:0000313" key="10">
    <source>
        <dbReference type="EMBL" id="KXT12689.1"/>
    </source>
</evidence>
<feature type="compositionally biased region" description="Polar residues" evidence="8">
    <location>
        <begin position="901"/>
        <end position="912"/>
    </location>
</feature>
<feature type="compositionally biased region" description="Low complexity" evidence="8">
    <location>
        <begin position="913"/>
        <end position="926"/>
    </location>
</feature>
<evidence type="ECO:0000256" key="5">
    <source>
        <dbReference type="ARBA" id="ARBA00023175"/>
    </source>
</evidence>
<dbReference type="GO" id="GO:0005524">
    <property type="term" value="F:ATP binding"/>
    <property type="evidence" value="ECO:0007669"/>
    <property type="project" value="UniProtKB-UniRule"/>
</dbReference>
<dbReference type="GO" id="GO:0005874">
    <property type="term" value="C:microtubule"/>
    <property type="evidence" value="ECO:0007669"/>
    <property type="project" value="UniProtKB-KW"/>
</dbReference>
<comment type="caution">
    <text evidence="10">The sequence shown here is derived from an EMBL/GenBank/DDBJ whole genome shotgun (WGS) entry which is preliminary data.</text>
</comment>
<dbReference type="CDD" id="cd01370">
    <property type="entry name" value="KISc_KIP3_like"/>
    <property type="match status" value="1"/>
</dbReference>